<dbReference type="EMBL" id="CP159218">
    <property type="protein sequence ID" value="XCG64156.1"/>
    <property type="molecule type" value="Genomic_DNA"/>
</dbReference>
<feature type="region of interest" description="Disordered" evidence="1">
    <location>
        <begin position="102"/>
        <end position="138"/>
    </location>
</feature>
<evidence type="ECO:0000259" key="2">
    <source>
        <dbReference type="Pfam" id="PF21725"/>
    </source>
</evidence>
<gene>
    <name evidence="3" type="ORF">ABLG96_02070</name>
</gene>
<dbReference type="RefSeq" id="WP_353649769.1">
    <property type="nucleotide sequence ID" value="NZ_CP159218.1"/>
</dbReference>
<protein>
    <submittedName>
        <fullName evidence="3">T7SS-secreted protein</fullName>
    </submittedName>
</protein>
<evidence type="ECO:0000313" key="3">
    <source>
        <dbReference type="EMBL" id="XCG64156.1"/>
    </source>
</evidence>
<evidence type="ECO:0000256" key="1">
    <source>
        <dbReference type="SAM" id="MobiDB-lite"/>
    </source>
</evidence>
<reference evidence="3" key="1">
    <citation type="submission" date="2024-05" db="EMBL/GenBank/DDBJ databases">
        <authorList>
            <person name="Cai S.Y."/>
            <person name="Jin L.M."/>
            <person name="Li H.R."/>
        </authorList>
    </citation>
    <scope>NUCLEOTIDE SEQUENCE</scope>
    <source>
        <strain evidence="3">A5-74</strain>
    </source>
</reference>
<feature type="compositionally biased region" description="Low complexity" evidence="1">
    <location>
        <begin position="106"/>
        <end position="119"/>
    </location>
</feature>
<proteinExistence type="predicted"/>
<name>A0AAU8DQ77_9ACTN</name>
<organism evidence="3">
    <name type="scientific">Nakamurella sp. A5-74</name>
    <dbReference type="NCBI Taxonomy" id="3158264"/>
    <lineage>
        <taxon>Bacteria</taxon>
        <taxon>Bacillati</taxon>
        <taxon>Actinomycetota</taxon>
        <taxon>Actinomycetes</taxon>
        <taxon>Nakamurellales</taxon>
        <taxon>Nakamurellaceae</taxon>
        <taxon>Nakamurella</taxon>
    </lineage>
</organism>
<sequence length="492" mass="51391">MTETFELSGDPDAIIGSAQHWTNFGSSAHSASSDVSSLDASQFSGDEADTYRGRINKDMTPHLTTAGDAWSDVGSALRTYAGTLRDLQQRMTALKAAAAEQKSKVDSSAQAVQQAQQADKTNSLATTPDPHYKSPTADANTGHADAISAFNGSVSQAAAIRKEHREAIQKCCGTIDDAKHKRFQKPPGFWDKLGAVVVHQFKQALAFAVKYVSPMLKMVSMVAGVLALIPFLTPVMGPIALAAGATALAIDVLNKLVTGQGSWAQMGLDALGLVPGVKQLSTFGKMAKLGNAAKNIEKASDGVKGAKAALVAAKSAKPKLAFLTRNGRAAKAAIKNAKTGVSEAKGALKTANSQYKALDDHFAKVAKNWRRVEAGTSTATAGLTGYRNYELNGSIKEAMLAGAVSATGIKVPGVSKKLDAIQNIIANGAATGHQAVNIYVLHPELAGNRLQQARLITSGGKTLLHSSNASMYSQAGTHPNGMSRAAFEVPAR</sequence>
<dbReference type="InterPro" id="IPR049082">
    <property type="entry name" value="T7SS_signal"/>
</dbReference>
<dbReference type="AlphaFoldDB" id="A0AAU8DQ77"/>
<accession>A0AAU8DQ77</accession>
<dbReference type="Pfam" id="PF21725">
    <property type="entry name" value="T7SS_signal"/>
    <property type="match status" value="1"/>
</dbReference>
<feature type="domain" description="Putative T7SS secretion signal" evidence="2">
    <location>
        <begin position="8"/>
        <end position="167"/>
    </location>
</feature>